<dbReference type="EMBL" id="JBHUCM010000078">
    <property type="protein sequence ID" value="MFD1547587.1"/>
    <property type="molecule type" value="Genomic_DNA"/>
</dbReference>
<accession>A0ABW4GXU5</accession>
<evidence type="ECO:0000313" key="2">
    <source>
        <dbReference type="EMBL" id="MFD1547587.1"/>
    </source>
</evidence>
<evidence type="ECO:0008006" key="4">
    <source>
        <dbReference type="Google" id="ProtNLM"/>
    </source>
</evidence>
<gene>
    <name evidence="2" type="ORF">ACFSJ0_61895</name>
</gene>
<evidence type="ECO:0000313" key="3">
    <source>
        <dbReference type="Proteomes" id="UP001597097"/>
    </source>
</evidence>
<protein>
    <recommendedName>
        <fullName evidence="4">WxL domain-containing protein</fullName>
    </recommendedName>
</protein>
<dbReference type="Proteomes" id="UP001597097">
    <property type="component" value="Unassembled WGS sequence"/>
</dbReference>
<name>A0ABW4GXU5_9ACTN</name>
<reference evidence="3" key="1">
    <citation type="journal article" date="2019" name="Int. J. Syst. Evol. Microbiol.">
        <title>The Global Catalogue of Microorganisms (GCM) 10K type strain sequencing project: providing services to taxonomists for standard genome sequencing and annotation.</title>
        <authorList>
            <consortium name="The Broad Institute Genomics Platform"/>
            <consortium name="The Broad Institute Genome Sequencing Center for Infectious Disease"/>
            <person name="Wu L."/>
            <person name="Ma J."/>
        </authorList>
    </citation>
    <scope>NUCLEOTIDE SEQUENCE [LARGE SCALE GENOMIC DNA]</scope>
    <source>
        <strain evidence="3">CGMCC 1.15399</strain>
    </source>
</reference>
<feature type="chain" id="PRO_5047502152" description="WxL domain-containing protein" evidence="1">
    <location>
        <begin position="25"/>
        <end position="183"/>
    </location>
</feature>
<organism evidence="2 3">
    <name type="scientific">Nonomuraea guangzhouensis</name>
    <dbReference type="NCBI Taxonomy" id="1291555"/>
    <lineage>
        <taxon>Bacteria</taxon>
        <taxon>Bacillati</taxon>
        <taxon>Actinomycetota</taxon>
        <taxon>Actinomycetes</taxon>
        <taxon>Streptosporangiales</taxon>
        <taxon>Streptosporangiaceae</taxon>
        <taxon>Nonomuraea</taxon>
    </lineage>
</organism>
<proteinExistence type="predicted"/>
<evidence type="ECO:0000256" key="1">
    <source>
        <dbReference type="SAM" id="SignalP"/>
    </source>
</evidence>
<feature type="signal peptide" evidence="1">
    <location>
        <begin position="1"/>
        <end position="24"/>
    </location>
</feature>
<comment type="caution">
    <text evidence="2">The sequence shown here is derived from an EMBL/GenBank/DDBJ whole genome shotgun (WGS) entry which is preliminary data.</text>
</comment>
<sequence length="183" mass="18152">MRTFASLMASIVVSLGLAAPAAPAAAAGAIGAATNSTFALHANTLTITVPASSNLGNGTHGNSLSAILGTITVEDGRNGSMTWTATVTSTNFTTGGGSAGETITKGNVSYWSGPTTFSSGGGSRFPGQLTPADKVPLSSPVTAFRGTKAPLATVTSWQPTLVVSVPIAAVLGRYTGVITHTVT</sequence>
<keyword evidence="3" id="KW-1185">Reference proteome</keyword>
<dbReference type="RefSeq" id="WP_219537044.1">
    <property type="nucleotide sequence ID" value="NZ_JAHKRM010000034.1"/>
</dbReference>
<keyword evidence="1" id="KW-0732">Signal</keyword>